<keyword evidence="1" id="KW-0732">Signal</keyword>
<feature type="chain" id="PRO_5012667496" evidence="1">
    <location>
        <begin position="20"/>
        <end position="465"/>
    </location>
</feature>
<dbReference type="InParanoid" id="A0A1Z5KME9"/>
<dbReference type="OrthoDB" id="330671at2759"/>
<dbReference type="Proteomes" id="UP000198406">
    <property type="component" value="Unassembled WGS sequence"/>
</dbReference>
<dbReference type="GO" id="GO:0004595">
    <property type="term" value="F:pantetheine-phosphate adenylyltransferase activity"/>
    <property type="evidence" value="ECO:0007669"/>
    <property type="project" value="UniProtKB-EC"/>
</dbReference>
<dbReference type="SUPFAM" id="SSF52374">
    <property type="entry name" value="Nucleotidylyl transferase"/>
    <property type="match status" value="1"/>
</dbReference>
<gene>
    <name evidence="3" type="ORF">FisN_23Lh088</name>
</gene>
<protein>
    <submittedName>
        <fullName evidence="3">Pantetheine-phosphate adenylyltransferase</fullName>
        <ecNumber evidence="3">2.7.7.3</ecNumber>
    </submittedName>
</protein>
<feature type="signal peptide" evidence="1">
    <location>
        <begin position="1"/>
        <end position="19"/>
    </location>
</feature>
<proteinExistence type="predicted"/>
<evidence type="ECO:0000256" key="1">
    <source>
        <dbReference type="SAM" id="SignalP"/>
    </source>
</evidence>
<dbReference type="PANTHER" id="PTHR10695:SF46">
    <property type="entry name" value="BIFUNCTIONAL COENZYME A SYNTHASE-RELATED"/>
    <property type="match status" value="1"/>
</dbReference>
<dbReference type="InterPro" id="IPR004821">
    <property type="entry name" value="Cyt_trans-like"/>
</dbReference>
<feature type="domain" description="Cytidyltransferase-like" evidence="2">
    <location>
        <begin position="306"/>
        <end position="414"/>
    </location>
</feature>
<keyword evidence="4" id="KW-1185">Reference proteome</keyword>
<dbReference type="EC" id="2.7.7.3" evidence="3"/>
<dbReference type="Pfam" id="PF01467">
    <property type="entry name" value="CTP_transf_like"/>
    <property type="match status" value="1"/>
</dbReference>
<evidence type="ECO:0000259" key="2">
    <source>
        <dbReference type="Pfam" id="PF01467"/>
    </source>
</evidence>
<reference evidence="3 4" key="1">
    <citation type="journal article" date="2015" name="Plant Cell">
        <title>Oil accumulation by the oleaginous diatom Fistulifera solaris as revealed by the genome and transcriptome.</title>
        <authorList>
            <person name="Tanaka T."/>
            <person name="Maeda Y."/>
            <person name="Veluchamy A."/>
            <person name="Tanaka M."/>
            <person name="Abida H."/>
            <person name="Marechal E."/>
            <person name="Bowler C."/>
            <person name="Muto M."/>
            <person name="Sunaga Y."/>
            <person name="Tanaka M."/>
            <person name="Yoshino T."/>
            <person name="Taniguchi T."/>
            <person name="Fukuda Y."/>
            <person name="Nemoto M."/>
            <person name="Matsumoto M."/>
            <person name="Wong P.S."/>
            <person name="Aburatani S."/>
            <person name="Fujibuchi W."/>
        </authorList>
    </citation>
    <scope>NUCLEOTIDE SEQUENCE [LARGE SCALE GENOMIC DNA]</scope>
    <source>
        <strain evidence="3 4">JPCC DA0580</strain>
    </source>
</reference>
<dbReference type="Gene3D" id="3.40.50.620">
    <property type="entry name" value="HUPs"/>
    <property type="match status" value="1"/>
</dbReference>
<dbReference type="AlphaFoldDB" id="A0A1Z5KME9"/>
<dbReference type="PANTHER" id="PTHR10695">
    <property type="entry name" value="DEPHOSPHO-COA KINASE-RELATED"/>
    <property type="match status" value="1"/>
</dbReference>
<keyword evidence="3" id="KW-0548">Nucleotidyltransferase</keyword>
<dbReference type="EMBL" id="BDSP01000255">
    <property type="protein sequence ID" value="GAX27337.1"/>
    <property type="molecule type" value="Genomic_DNA"/>
</dbReference>
<dbReference type="GO" id="GO:0015937">
    <property type="term" value="P:coenzyme A biosynthetic process"/>
    <property type="evidence" value="ECO:0007669"/>
    <property type="project" value="TreeGrafter"/>
</dbReference>
<dbReference type="NCBIfam" id="TIGR00125">
    <property type="entry name" value="cyt_tran_rel"/>
    <property type="match status" value="1"/>
</dbReference>
<dbReference type="InterPro" id="IPR014729">
    <property type="entry name" value="Rossmann-like_a/b/a_fold"/>
</dbReference>
<comment type="caution">
    <text evidence="3">The sequence shown here is derived from an EMBL/GenBank/DDBJ whole genome shotgun (WGS) entry which is preliminary data.</text>
</comment>
<accession>A0A1Z5KME9</accession>
<dbReference type="GO" id="GO:0004140">
    <property type="term" value="F:dephospho-CoA kinase activity"/>
    <property type="evidence" value="ECO:0007669"/>
    <property type="project" value="TreeGrafter"/>
</dbReference>
<sequence length="465" mass="51907">MKHLLGLTTVLFHASAVTAWIQVRSAKTNDQIHERLQTKPSCRILGATLYENSEKSAGSDANGLSKKPFKHGIAILAMPYTSLDRIANEKIINAVLPKTDKLSIVLRCESERPPSLARLRRYVGEIYSQTWDCVMYDESPRAKLPDVVVYPQNLPNTAPESWLEIQPDLDAICSHDTLTGWVSEGATGRGKMFQTQEGVGGLEAHARAINSERKQRHLPPIKIIPVDEFPKMLEEEAVIFVDDDPDDIQSSPLWRALREKQGIQSGTICDEEEECDMDGKQTSSGVLLSGARIPLNQQLLFDSVCVGGTFDGLHFGHRKLLTLAVSSVNPLTGRLLIGVTADEMLTKKRFAEYMPSLEERREGVRRFLHRLAPGMMNRVQIVTLSDPFGPPCSDDPKVNIFDALVLSHETLQTGYQMNKYRQEKLGLPPMKLLCTRRTEAQGMSSTALRKMRHEQGTLHQGKKSA</sequence>
<name>A0A1Z5KME9_FISSO</name>
<organism evidence="3 4">
    <name type="scientific">Fistulifera solaris</name>
    <name type="common">Oleaginous diatom</name>
    <dbReference type="NCBI Taxonomy" id="1519565"/>
    <lineage>
        <taxon>Eukaryota</taxon>
        <taxon>Sar</taxon>
        <taxon>Stramenopiles</taxon>
        <taxon>Ochrophyta</taxon>
        <taxon>Bacillariophyta</taxon>
        <taxon>Bacillariophyceae</taxon>
        <taxon>Bacillariophycidae</taxon>
        <taxon>Naviculales</taxon>
        <taxon>Naviculaceae</taxon>
        <taxon>Fistulifera</taxon>
    </lineage>
</organism>
<keyword evidence="3" id="KW-0808">Transferase</keyword>
<evidence type="ECO:0000313" key="4">
    <source>
        <dbReference type="Proteomes" id="UP000198406"/>
    </source>
</evidence>
<evidence type="ECO:0000313" key="3">
    <source>
        <dbReference type="EMBL" id="GAX27337.1"/>
    </source>
</evidence>